<evidence type="ECO:0000256" key="1">
    <source>
        <dbReference type="ARBA" id="ARBA00004571"/>
    </source>
</evidence>
<evidence type="ECO:0000256" key="3">
    <source>
        <dbReference type="ARBA" id="ARBA00022452"/>
    </source>
</evidence>
<dbReference type="RefSeq" id="WP_003614113.1">
    <property type="nucleotide sequence ID" value="NZ_ADVE02000001.1"/>
</dbReference>
<evidence type="ECO:0000313" key="14">
    <source>
        <dbReference type="EMBL" id="ATQ68169.1"/>
    </source>
</evidence>
<dbReference type="InterPro" id="IPR039426">
    <property type="entry name" value="TonB-dep_rcpt-like"/>
</dbReference>
<evidence type="ECO:0000256" key="8">
    <source>
        <dbReference type="ARBA" id="ARBA00023136"/>
    </source>
</evidence>
<dbReference type="Gene3D" id="2.170.130.10">
    <property type="entry name" value="TonB-dependent receptor, plug domain"/>
    <property type="match status" value="1"/>
</dbReference>
<dbReference type="PANTHER" id="PTHR30069:SF53">
    <property type="entry name" value="COLICIN I RECEPTOR-RELATED"/>
    <property type="match status" value="1"/>
</dbReference>
<dbReference type="EMBL" id="CP023737">
    <property type="protein sequence ID" value="ATQ68169.1"/>
    <property type="molecule type" value="Genomic_DNA"/>
</dbReference>
<dbReference type="KEGG" id="mtw:CQW49_09985"/>
<evidence type="ECO:0000313" key="15">
    <source>
        <dbReference type="Proteomes" id="UP000230709"/>
    </source>
</evidence>
<dbReference type="Pfam" id="PF07715">
    <property type="entry name" value="Plug"/>
    <property type="match status" value="1"/>
</dbReference>
<dbReference type="Proteomes" id="UP000230709">
    <property type="component" value="Chromosome"/>
</dbReference>
<keyword evidence="2 10" id="KW-0813">Transport</keyword>
<feature type="domain" description="TonB-dependent receptor-like beta-barrel" evidence="12">
    <location>
        <begin position="240"/>
        <end position="646"/>
    </location>
</feature>
<dbReference type="GO" id="GO:0015889">
    <property type="term" value="P:cobalamin transport"/>
    <property type="evidence" value="ECO:0007669"/>
    <property type="project" value="TreeGrafter"/>
</dbReference>
<evidence type="ECO:0000256" key="4">
    <source>
        <dbReference type="ARBA" id="ARBA00022692"/>
    </source>
</evidence>
<gene>
    <name evidence="14" type="ORF">CQW49_09985</name>
</gene>
<dbReference type="STRING" id="595536.GCA_000178815_03167"/>
<evidence type="ECO:0000259" key="12">
    <source>
        <dbReference type="Pfam" id="PF00593"/>
    </source>
</evidence>
<dbReference type="InterPro" id="IPR012910">
    <property type="entry name" value="Plug_dom"/>
</dbReference>
<dbReference type="InterPro" id="IPR037066">
    <property type="entry name" value="Plug_dom_sf"/>
</dbReference>
<organism evidence="14 15">
    <name type="scientific">Methylosinus trichosporium (strain ATCC 35070 / NCIMB 11131 / UNIQEM 75 / OB3b)</name>
    <dbReference type="NCBI Taxonomy" id="595536"/>
    <lineage>
        <taxon>Bacteria</taxon>
        <taxon>Pseudomonadati</taxon>
        <taxon>Pseudomonadota</taxon>
        <taxon>Alphaproteobacteria</taxon>
        <taxon>Hyphomicrobiales</taxon>
        <taxon>Methylocystaceae</taxon>
        <taxon>Methylosinus</taxon>
    </lineage>
</organism>
<evidence type="ECO:0000256" key="10">
    <source>
        <dbReference type="PROSITE-ProRule" id="PRU01360"/>
    </source>
</evidence>
<dbReference type="AlphaFoldDB" id="A0A2D2CZX0"/>
<keyword evidence="4 10" id="KW-0812">Transmembrane</keyword>
<dbReference type="GO" id="GO:0006811">
    <property type="term" value="P:monoatomic ion transport"/>
    <property type="evidence" value="ECO:0007669"/>
    <property type="project" value="UniProtKB-KW"/>
</dbReference>
<keyword evidence="14" id="KW-0675">Receptor</keyword>
<evidence type="ECO:0000259" key="13">
    <source>
        <dbReference type="Pfam" id="PF07715"/>
    </source>
</evidence>
<keyword evidence="7 11" id="KW-0798">TonB box</keyword>
<comment type="similarity">
    <text evidence="10 11">Belongs to the TonB-dependent receptor family.</text>
</comment>
<dbReference type="GO" id="GO:0009279">
    <property type="term" value="C:cell outer membrane"/>
    <property type="evidence" value="ECO:0007669"/>
    <property type="project" value="UniProtKB-SubCell"/>
</dbReference>
<evidence type="ECO:0000256" key="5">
    <source>
        <dbReference type="ARBA" id="ARBA00022729"/>
    </source>
</evidence>
<keyword evidence="6" id="KW-0406">Ion transport</keyword>
<evidence type="ECO:0000256" key="11">
    <source>
        <dbReference type="RuleBase" id="RU003357"/>
    </source>
</evidence>
<evidence type="ECO:0000256" key="2">
    <source>
        <dbReference type="ARBA" id="ARBA00022448"/>
    </source>
</evidence>
<dbReference type="SUPFAM" id="SSF56935">
    <property type="entry name" value="Porins"/>
    <property type="match status" value="1"/>
</dbReference>
<dbReference type="Pfam" id="PF00593">
    <property type="entry name" value="TonB_dep_Rec_b-barrel"/>
    <property type="match status" value="1"/>
</dbReference>
<dbReference type="Gene3D" id="2.40.170.20">
    <property type="entry name" value="TonB-dependent receptor, beta-barrel domain"/>
    <property type="match status" value="1"/>
</dbReference>
<dbReference type="InterPro" id="IPR000531">
    <property type="entry name" value="Beta-barrel_TonB"/>
</dbReference>
<evidence type="ECO:0000256" key="6">
    <source>
        <dbReference type="ARBA" id="ARBA00023065"/>
    </source>
</evidence>
<dbReference type="PROSITE" id="PS52016">
    <property type="entry name" value="TONB_DEPENDENT_REC_3"/>
    <property type="match status" value="1"/>
</dbReference>
<keyword evidence="3 10" id="KW-1134">Transmembrane beta strand</keyword>
<proteinExistence type="inferred from homology"/>
<dbReference type="PANTHER" id="PTHR30069">
    <property type="entry name" value="TONB-DEPENDENT OUTER MEMBRANE RECEPTOR"/>
    <property type="match status" value="1"/>
</dbReference>
<dbReference type="CDD" id="cd01347">
    <property type="entry name" value="ligand_gated_channel"/>
    <property type="match status" value="1"/>
</dbReference>
<reference evidence="15" key="1">
    <citation type="submission" date="2017-10" db="EMBL/GenBank/DDBJ databases">
        <title>Completed PacBio SMRT sequence of Methylosinus trichosporium OB3b reveals presence of a third large plasmid.</title>
        <authorList>
            <person name="Charles T.C."/>
            <person name="Lynch M.D.J."/>
            <person name="Heil J.R."/>
            <person name="Cheng J."/>
        </authorList>
    </citation>
    <scope>NUCLEOTIDE SEQUENCE [LARGE SCALE GENOMIC DNA]</scope>
    <source>
        <strain evidence="15">OB3b</strain>
    </source>
</reference>
<protein>
    <submittedName>
        <fullName evidence="14">TonB-dependent receptor</fullName>
    </submittedName>
</protein>
<comment type="subcellular location">
    <subcellularLocation>
        <location evidence="1 10">Cell outer membrane</location>
        <topology evidence="1 10">Multi-pass membrane protein</topology>
    </subcellularLocation>
</comment>
<sequence length="672" mass="72791">MSFPLSRSAVLGAPLFSASLLVILPALSFAQEALPSLEIGAATVVSADRVEEPASRAASAITVVSGKEVEKRGATGLLEVLRGTPGLDLYSSGGVGTQSFVYLRGATPGQTLVLIDGVRIGDPSSTDGSVDFGALVATDIERIEVLRGPQSALYGSNAMGGVIDIITRKGEGKLKGSVTFEGGSYGTIHTRASVSGSEGALWYAFAVDALHVDGFPRYGYRITRPLTIGDGVTPLPAAPSDSPTNKGGASARLGYRISEDLSVEASFIGYDNSIRFANTFAFTPADVFDNENHSHSSFGQGHVRIDADLFERRLHNRLVLFGNVIDRDIWQTSACFDASFSSFDCRTGMRGARRGLEYQGDLKLDALGLLTFGARLQTETVHTSQDPAPVGSFTPIDAAQTTHSGFAQHKFTVFDRLDLSYGGRIDAVAGNHTFGTWRTTAAYRLEETGTKFKASAGTGARIASLYQLFSQYGDPRLQPETSLGYDFGFDQTLFEDRVFTSLSLFENDFRQLIDYGSAPTCTATQVYGCYYNVGKAKTRGIEFSGEAALVPNEWRLKASYTHLVAQDLVKNVGLFRRPRDKGMAALVYSGFPGLELEARLNVVGPRIDNDLINSRRVTLSSYARLDLFADYKVNELLSVFARIENLNDARYEEIYNYGTAGRSAYGGIRMKW</sequence>
<feature type="domain" description="TonB-dependent receptor plug" evidence="13">
    <location>
        <begin position="55"/>
        <end position="162"/>
    </location>
</feature>
<keyword evidence="15" id="KW-1185">Reference proteome</keyword>
<keyword evidence="5" id="KW-0732">Signal</keyword>
<name>A0A2D2CZX0_METT3</name>
<evidence type="ECO:0000256" key="9">
    <source>
        <dbReference type="ARBA" id="ARBA00023237"/>
    </source>
</evidence>
<accession>A0A2D2CZX0</accession>
<evidence type="ECO:0000256" key="7">
    <source>
        <dbReference type="ARBA" id="ARBA00023077"/>
    </source>
</evidence>
<keyword evidence="8 10" id="KW-0472">Membrane</keyword>
<keyword evidence="9 10" id="KW-0998">Cell outer membrane</keyword>
<dbReference type="InterPro" id="IPR036942">
    <property type="entry name" value="Beta-barrel_TonB_sf"/>
</dbReference>